<keyword evidence="5" id="KW-0413">Isomerase</keyword>
<evidence type="ECO:0000313" key="12">
    <source>
        <dbReference type="EMBL" id="USQ79187.1"/>
    </source>
</evidence>
<dbReference type="Gene3D" id="3.40.50.300">
    <property type="entry name" value="P-loop containing nucleotide triphosphate hydrolases"/>
    <property type="match status" value="2"/>
</dbReference>
<protein>
    <recommendedName>
        <fullName evidence="7">DNA 3'-5' helicase</fullName>
        <ecNumber evidence="7">5.6.2.4</ecNumber>
    </recommendedName>
</protein>
<feature type="compositionally biased region" description="Basic and acidic residues" evidence="10">
    <location>
        <begin position="747"/>
        <end position="758"/>
    </location>
</feature>
<sequence>MPTIVMAKQERTVEPVLKKKAFAFLEKLSSDDSLPGLHIEPIVNSADPRVRTGRVDDGYRAVLFKIVNKDAVTYVFHGIWAHDDAIREAERTTLRVNPVSGIAEIRRVEVPAAAEAVEATGGFSAPAETSSTPSPIAKASMQDSLLTAYGLGVADLTGLGLDEDFAQGAMEVADEEAVLALAGDAPADWQGLALIDLSTGMSLEEVTERLSLGQEVDTTGSEEEQLIRGLQHPAGQLSFAWIEDNEELRRVIEDTDFAAWRIFLHPLQKKYVDRDYRGPAKVTGGAGTGKTVVVLHRARRLALQPGPPRVLLTTFTRNLADALRRDMRVLDPDVEITGGMGERGLRIAGIDQVAHSVLKDAGRDIAPAAEAVLGVATADVTRRTGPEAWSEAISAAGADLPEKLRSPAFFAAEYTMIVLPRRITSAEKYFRVPRRGRGVALNRGQRAAVWAVIERYRASARAHGTLDFAEVATLAAAHLDLPKRRPFDHVLVDEGQDLTPAHWQLLRALVSPGPNDLFIAEDSHQRIYGQKVTLSHFGIETRGRSRRLTLNYRTTQQNLRWAMGILDGADYRDLEDEAEQHDEYRSARSGPVPRVLPCDSLSGELDQAAELVRSWSSEEEPPAPETVAILVRDRFQRDRVVAGLAERGVEVRAVDAESVKSGAPVVMTMHRAKGTEFARVLLFGVREGSIPSSMKEYDTSAADWDDAMLRERSLLYVAATRARDVLAVSWSGERSSLLQDSAQQYSDVDRSEQSHGVL</sequence>
<organism evidence="12 13">
    <name type="scientific">Ornithinimicrobium faecis</name>
    <dbReference type="NCBI Taxonomy" id="2934158"/>
    <lineage>
        <taxon>Bacteria</taxon>
        <taxon>Bacillati</taxon>
        <taxon>Actinomycetota</taxon>
        <taxon>Actinomycetes</taxon>
        <taxon>Micrococcales</taxon>
        <taxon>Ornithinimicrobiaceae</taxon>
        <taxon>Ornithinimicrobium</taxon>
    </lineage>
</organism>
<evidence type="ECO:0000256" key="9">
    <source>
        <dbReference type="PROSITE-ProRule" id="PRU00560"/>
    </source>
</evidence>
<dbReference type="PANTHER" id="PTHR11070:SF45">
    <property type="entry name" value="DNA 3'-5' HELICASE"/>
    <property type="match status" value="1"/>
</dbReference>
<comment type="catalytic activity">
    <reaction evidence="6">
        <text>Couples ATP hydrolysis with the unwinding of duplex DNA by translocating in the 3'-5' direction.</text>
        <dbReference type="EC" id="5.6.2.4"/>
    </reaction>
</comment>
<evidence type="ECO:0000256" key="6">
    <source>
        <dbReference type="ARBA" id="ARBA00034617"/>
    </source>
</evidence>
<evidence type="ECO:0000256" key="5">
    <source>
        <dbReference type="ARBA" id="ARBA00023235"/>
    </source>
</evidence>
<dbReference type="RefSeq" id="WP_252592102.1">
    <property type="nucleotide sequence ID" value="NZ_CP099489.1"/>
</dbReference>
<keyword evidence="1 9" id="KW-0547">Nucleotide-binding</keyword>
<comment type="catalytic activity">
    <reaction evidence="8">
        <text>ATP + H2O = ADP + phosphate + H(+)</text>
        <dbReference type="Rhea" id="RHEA:13065"/>
        <dbReference type="ChEBI" id="CHEBI:15377"/>
        <dbReference type="ChEBI" id="CHEBI:15378"/>
        <dbReference type="ChEBI" id="CHEBI:30616"/>
        <dbReference type="ChEBI" id="CHEBI:43474"/>
        <dbReference type="ChEBI" id="CHEBI:456216"/>
        <dbReference type="EC" id="5.6.2.4"/>
    </reaction>
</comment>
<dbReference type="PROSITE" id="PS51198">
    <property type="entry name" value="UVRD_HELICASE_ATP_BIND"/>
    <property type="match status" value="1"/>
</dbReference>
<evidence type="ECO:0000256" key="4">
    <source>
        <dbReference type="ARBA" id="ARBA00022840"/>
    </source>
</evidence>
<evidence type="ECO:0000259" key="11">
    <source>
        <dbReference type="PROSITE" id="PS51198"/>
    </source>
</evidence>
<evidence type="ECO:0000256" key="2">
    <source>
        <dbReference type="ARBA" id="ARBA00022801"/>
    </source>
</evidence>
<evidence type="ECO:0000256" key="7">
    <source>
        <dbReference type="ARBA" id="ARBA00034808"/>
    </source>
</evidence>
<keyword evidence="3 9" id="KW-0347">Helicase</keyword>
<dbReference type="InterPro" id="IPR000212">
    <property type="entry name" value="DNA_helicase_UvrD/REP"/>
</dbReference>
<dbReference type="EC" id="5.6.2.4" evidence="7"/>
<dbReference type="InterPro" id="IPR014017">
    <property type="entry name" value="DNA_helicase_UvrD-like_C"/>
</dbReference>
<dbReference type="EMBL" id="CP099489">
    <property type="protein sequence ID" value="USQ79187.1"/>
    <property type="molecule type" value="Genomic_DNA"/>
</dbReference>
<feature type="region of interest" description="Disordered" evidence="10">
    <location>
        <begin position="738"/>
        <end position="758"/>
    </location>
</feature>
<name>A0ABY4YRI2_9MICO</name>
<reference evidence="12" key="1">
    <citation type="submission" date="2022-06" db="EMBL/GenBank/DDBJ databases">
        <title>Ornithinimicrobium HY1793.</title>
        <authorList>
            <person name="Huang Y."/>
        </authorList>
    </citation>
    <scope>NUCLEOTIDE SEQUENCE</scope>
    <source>
        <strain evidence="12">HY1793</strain>
    </source>
</reference>
<evidence type="ECO:0000256" key="8">
    <source>
        <dbReference type="ARBA" id="ARBA00048988"/>
    </source>
</evidence>
<dbReference type="PANTHER" id="PTHR11070">
    <property type="entry name" value="UVRD / RECB / PCRA DNA HELICASE FAMILY MEMBER"/>
    <property type="match status" value="1"/>
</dbReference>
<dbReference type="InterPro" id="IPR027417">
    <property type="entry name" value="P-loop_NTPase"/>
</dbReference>
<dbReference type="SUPFAM" id="SSF52540">
    <property type="entry name" value="P-loop containing nucleoside triphosphate hydrolases"/>
    <property type="match status" value="1"/>
</dbReference>
<keyword evidence="4 9" id="KW-0067">ATP-binding</keyword>
<dbReference type="InterPro" id="IPR014016">
    <property type="entry name" value="UvrD-like_ATP-bd"/>
</dbReference>
<dbReference type="Proteomes" id="UP001056455">
    <property type="component" value="Chromosome"/>
</dbReference>
<evidence type="ECO:0000256" key="10">
    <source>
        <dbReference type="SAM" id="MobiDB-lite"/>
    </source>
</evidence>
<dbReference type="Pfam" id="PF13361">
    <property type="entry name" value="UvrD_C"/>
    <property type="match status" value="1"/>
</dbReference>
<accession>A0ABY4YRI2</accession>
<evidence type="ECO:0000256" key="1">
    <source>
        <dbReference type="ARBA" id="ARBA00022741"/>
    </source>
</evidence>
<feature type="domain" description="UvrD-like helicase ATP-binding" evidence="11">
    <location>
        <begin position="263"/>
        <end position="562"/>
    </location>
</feature>
<feature type="binding site" evidence="9">
    <location>
        <begin position="284"/>
        <end position="291"/>
    </location>
    <ligand>
        <name>ATP</name>
        <dbReference type="ChEBI" id="CHEBI:30616"/>
    </ligand>
</feature>
<dbReference type="Pfam" id="PF00580">
    <property type="entry name" value="UvrD-helicase"/>
    <property type="match status" value="1"/>
</dbReference>
<evidence type="ECO:0000313" key="13">
    <source>
        <dbReference type="Proteomes" id="UP001056455"/>
    </source>
</evidence>
<keyword evidence="13" id="KW-1185">Reference proteome</keyword>
<proteinExistence type="predicted"/>
<evidence type="ECO:0000256" key="3">
    <source>
        <dbReference type="ARBA" id="ARBA00022806"/>
    </source>
</evidence>
<gene>
    <name evidence="12" type="ORF">NF556_16425</name>
</gene>
<keyword evidence="2 9" id="KW-0378">Hydrolase</keyword>